<dbReference type="NCBIfam" id="NF003975">
    <property type="entry name" value="PRK05467.1-4"/>
    <property type="match status" value="1"/>
</dbReference>
<dbReference type="InterPro" id="IPR006620">
    <property type="entry name" value="Pro_4_hyd_alph"/>
</dbReference>
<feature type="binding site" evidence="7">
    <location>
        <position position="98"/>
    </location>
    <ligand>
        <name>Fe cation</name>
        <dbReference type="ChEBI" id="CHEBI:24875"/>
    </ligand>
</feature>
<proteinExistence type="inferred from homology"/>
<keyword evidence="6 7" id="KW-0408">Iron</keyword>
<keyword evidence="5 7" id="KW-0560">Oxidoreductase</keyword>
<dbReference type="InterPro" id="IPR044862">
    <property type="entry name" value="Pro_4_hyd_alph_FE2OG_OXY"/>
</dbReference>
<comment type="caution">
    <text evidence="9">The sequence shown here is derived from an EMBL/GenBank/DDBJ whole genome shotgun (WGS) entry which is preliminary data.</text>
</comment>
<dbReference type="InterPro" id="IPR005123">
    <property type="entry name" value="Oxoglu/Fe-dep_dioxygenase_dom"/>
</dbReference>
<feature type="binding site" evidence="7">
    <location>
        <position position="96"/>
    </location>
    <ligand>
        <name>Fe cation</name>
        <dbReference type="ChEBI" id="CHEBI:24875"/>
    </ligand>
</feature>
<evidence type="ECO:0000256" key="6">
    <source>
        <dbReference type="ARBA" id="ARBA00023004"/>
    </source>
</evidence>
<dbReference type="NCBIfam" id="NF003974">
    <property type="entry name" value="PRK05467.1-3"/>
    <property type="match status" value="1"/>
</dbReference>
<keyword evidence="4 7" id="KW-0223">Dioxygenase</keyword>
<dbReference type="Pfam" id="PF13640">
    <property type="entry name" value="2OG-FeII_Oxy_3"/>
    <property type="match status" value="1"/>
</dbReference>
<evidence type="ECO:0000256" key="7">
    <source>
        <dbReference type="HAMAP-Rule" id="MF_00657"/>
    </source>
</evidence>
<gene>
    <name evidence="9" type="ORF">V3390_00060</name>
</gene>
<evidence type="ECO:0000256" key="4">
    <source>
        <dbReference type="ARBA" id="ARBA00022964"/>
    </source>
</evidence>
<feature type="binding site" evidence="7">
    <location>
        <position position="168"/>
    </location>
    <ligand>
        <name>2-oxoglutarate</name>
        <dbReference type="ChEBI" id="CHEBI:16810"/>
    </ligand>
</feature>
<dbReference type="PROSITE" id="PS51471">
    <property type="entry name" value="FE2OG_OXY"/>
    <property type="match status" value="1"/>
</dbReference>
<reference evidence="9 10" key="1">
    <citation type="submission" date="2024-01" db="EMBL/GenBank/DDBJ databases">
        <title>Novel species of the genus Luteimonas isolated from rivers.</title>
        <authorList>
            <person name="Lu H."/>
        </authorList>
    </citation>
    <scope>NUCLEOTIDE SEQUENCE [LARGE SCALE GENOMIC DNA]</scope>
    <source>
        <strain evidence="9 10">FXH3W</strain>
    </source>
</reference>
<organism evidence="9 10">
    <name type="scientific">Aquilutibacter rugosus</name>
    <dbReference type="NCBI Taxonomy" id="3115820"/>
    <lineage>
        <taxon>Bacteria</taxon>
        <taxon>Pseudomonadati</taxon>
        <taxon>Pseudomonadota</taxon>
        <taxon>Gammaproteobacteria</taxon>
        <taxon>Lysobacterales</taxon>
        <taxon>Lysobacteraceae</taxon>
        <taxon>Aquilutibacter</taxon>
    </lineage>
</organism>
<evidence type="ECO:0000256" key="1">
    <source>
        <dbReference type="ARBA" id="ARBA00001961"/>
    </source>
</evidence>
<protein>
    <submittedName>
        <fullName evidence="9">Fe2+-dependent dioxygenase</fullName>
    </submittedName>
</protein>
<comment type="cofactor">
    <cofactor evidence="7">
        <name>Fe(2+)</name>
        <dbReference type="ChEBI" id="CHEBI:29033"/>
    </cofactor>
    <text evidence="7">Binds 1 Fe(2+) ion per subunit.</text>
</comment>
<feature type="domain" description="Fe2OG dioxygenase" evidence="8">
    <location>
        <begin position="78"/>
        <end position="177"/>
    </location>
</feature>
<dbReference type="RefSeq" id="WP_331702817.1">
    <property type="nucleotide sequence ID" value="NZ_JAZHBO010000001.1"/>
</dbReference>
<evidence type="ECO:0000256" key="2">
    <source>
        <dbReference type="ARBA" id="ARBA00022723"/>
    </source>
</evidence>
<name>A0ABU7UX26_9GAMM</name>
<evidence type="ECO:0000313" key="10">
    <source>
        <dbReference type="Proteomes" id="UP001356170"/>
    </source>
</evidence>
<evidence type="ECO:0000256" key="5">
    <source>
        <dbReference type="ARBA" id="ARBA00023002"/>
    </source>
</evidence>
<keyword evidence="10" id="KW-1185">Reference proteome</keyword>
<dbReference type="EMBL" id="JAZHBO010000001">
    <property type="protein sequence ID" value="MEF2154640.1"/>
    <property type="molecule type" value="Genomic_DNA"/>
</dbReference>
<dbReference type="SUPFAM" id="SSF51197">
    <property type="entry name" value="Clavaminate synthase-like"/>
    <property type="match status" value="1"/>
</dbReference>
<dbReference type="PANTHER" id="PTHR41536">
    <property type="entry name" value="PKHD-TYPE HYDROXYLASE YBIX"/>
    <property type="match status" value="1"/>
</dbReference>
<dbReference type="InterPro" id="IPR041097">
    <property type="entry name" value="PKHD_C"/>
</dbReference>
<dbReference type="Gene3D" id="4.10.860.20">
    <property type="entry name" value="Rabenosyn, Rab binding domain"/>
    <property type="match status" value="1"/>
</dbReference>
<evidence type="ECO:0000259" key="8">
    <source>
        <dbReference type="PROSITE" id="PS51471"/>
    </source>
</evidence>
<dbReference type="HAMAP" id="MF_00657">
    <property type="entry name" value="Hydroxyl_YbiX"/>
    <property type="match status" value="1"/>
</dbReference>
<dbReference type="SMART" id="SM00702">
    <property type="entry name" value="P4Hc"/>
    <property type="match status" value="1"/>
</dbReference>
<dbReference type="InterPro" id="IPR023550">
    <property type="entry name" value="PKHD_hydroxylase"/>
</dbReference>
<evidence type="ECO:0000256" key="3">
    <source>
        <dbReference type="ARBA" id="ARBA00022896"/>
    </source>
</evidence>
<feature type="binding site" evidence="7">
    <location>
        <position position="158"/>
    </location>
    <ligand>
        <name>Fe cation</name>
        <dbReference type="ChEBI" id="CHEBI:24875"/>
    </ligand>
</feature>
<evidence type="ECO:0000313" key="9">
    <source>
        <dbReference type="EMBL" id="MEF2154640.1"/>
    </source>
</evidence>
<dbReference type="Gene3D" id="2.60.120.620">
    <property type="entry name" value="q2cbj1_9rhob like domain"/>
    <property type="match status" value="1"/>
</dbReference>
<dbReference type="Pfam" id="PF18331">
    <property type="entry name" value="PKHD_C"/>
    <property type="match status" value="1"/>
</dbReference>
<dbReference type="GO" id="GO:0051213">
    <property type="term" value="F:dioxygenase activity"/>
    <property type="evidence" value="ECO:0007669"/>
    <property type="project" value="UniProtKB-KW"/>
</dbReference>
<accession>A0ABU7UX26</accession>
<comment type="cofactor">
    <cofactor evidence="1 7">
        <name>L-ascorbate</name>
        <dbReference type="ChEBI" id="CHEBI:38290"/>
    </cofactor>
</comment>
<dbReference type="Proteomes" id="UP001356170">
    <property type="component" value="Unassembled WGS sequence"/>
</dbReference>
<dbReference type="PANTHER" id="PTHR41536:SF1">
    <property type="entry name" value="PKHD-TYPE HYDROXYLASE YBIX"/>
    <property type="match status" value="1"/>
</dbReference>
<keyword evidence="2 7" id="KW-0479">Metal-binding</keyword>
<sequence length="225" mass="24864">MLLHIPGVLTADELQAIRHGLESATWTDGRQTVGAQGAQVKRNLQVDADDPARAELSALIETAVRRHPLFFAAALPLRILTPRFNCYQQGGTYGMHVDGAVMQVDAQTHLRSDLSCTVFLSDPDTYQGGELVIRDTYGEHDVKLAAGDAILYPAGSLHQVTPVTQGQRLASFFWVQSMVRDPQQRSLLFDMDTAIQALRQSDADEQAIVQLTGVYHNLLRQWAQV</sequence>
<keyword evidence="3 7" id="KW-0847">Vitamin C</keyword>